<keyword evidence="2" id="KW-1185">Reference proteome</keyword>
<protein>
    <submittedName>
        <fullName evidence="1">Uncharacterized protein</fullName>
    </submittedName>
</protein>
<reference evidence="1 2" key="1">
    <citation type="submission" date="2021-01" db="EMBL/GenBank/DDBJ databases">
        <title>Complete genome sequence of Erwinia rhapontici MAFF 311153.</title>
        <authorList>
            <person name="Morohoshi T."/>
            <person name="Someya N."/>
        </authorList>
    </citation>
    <scope>NUCLEOTIDE SEQUENCE [LARGE SCALE GENOMIC DNA]</scope>
    <source>
        <strain evidence="1 2">MAFF 311153</strain>
    </source>
</reference>
<gene>
    <name evidence="1" type="ORF">ERHA53_22330</name>
</gene>
<sequence length="83" mass="9886">MFDKGTRGLSWLVSYKYALDSWPLSTYRMEQQASIIADYYLLRQPGGRSDWESNNTCKNCDELSDKELLRQYQYTLRSFPWSI</sequence>
<dbReference type="RefSeq" id="WP_212814294.1">
    <property type="nucleotide sequence ID" value="NZ_AP024329.1"/>
</dbReference>
<accession>A0ABN6DNL4</accession>
<evidence type="ECO:0000313" key="1">
    <source>
        <dbReference type="EMBL" id="BCQ34890.1"/>
    </source>
</evidence>
<proteinExistence type="predicted"/>
<name>A0ABN6DNL4_ERWRD</name>
<organism evidence="1 2">
    <name type="scientific">Erwinia rhapontici</name>
    <name type="common">Pectobacterium rhapontici</name>
    <dbReference type="NCBI Taxonomy" id="55212"/>
    <lineage>
        <taxon>Bacteria</taxon>
        <taxon>Pseudomonadati</taxon>
        <taxon>Pseudomonadota</taxon>
        <taxon>Gammaproteobacteria</taxon>
        <taxon>Enterobacterales</taxon>
        <taxon>Erwiniaceae</taxon>
        <taxon>Erwinia</taxon>
    </lineage>
</organism>
<dbReference type="EMBL" id="AP024329">
    <property type="protein sequence ID" value="BCQ34890.1"/>
    <property type="molecule type" value="Genomic_DNA"/>
</dbReference>
<dbReference type="Proteomes" id="UP000677515">
    <property type="component" value="Chromosome"/>
</dbReference>
<evidence type="ECO:0000313" key="2">
    <source>
        <dbReference type="Proteomes" id="UP000677515"/>
    </source>
</evidence>